<dbReference type="InParanoid" id="A0A136JIW3"/>
<dbReference type="CDD" id="cd14279">
    <property type="entry name" value="CUE"/>
    <property type="match status" value="1"/>
</dbReference>
<dbReference type="PANTHER" id="PTHR46535:SF1">
    <property type="entry name" value="NEDD4-BINDING PROTEIN 2"/>
    <property type="match status" value="1"/>
</dbReference>
<dbReference type="Proteomes" id="UP000070501">
    <property type="component" value="Unassembled WGS sequence"/>
</dbReference>
<dbReference type="PANTHER" id="PTHR46535">
    <property type="entry name" value="NEDD4-BINDING PROTEIN 2"/>
    <property type="match status" value="1"/>
</dbReference>
<feature type="compositionally biased region" description="Low complexity" evidence="1">
    <location>
        <begin position="96"/>
        <end position="134"/>
    </location>
</feature>
<feature type="region of interest" description="Disordered" evidence="1">
    <location>
        <begin position="203"/>
        <end position="251"/>
    </location>
</feature>
<feature type="compositionally biased region" description="Polar residues" evidence="1">
    <location>
        <begin position="400"/>
        <end position="411"/>
    </location>
</feature>
<dbReference type="InterPro" id="IPR002625">
    <property type="entry name" value="Smr_dom"/>
</dbReference>
<sequence>MSNPTADLLSELGSLLDETTILSIAGDYDLTDPQQLAAAREVLLIIAKDVPLEEATGFNPSGLGADDLGDAQEGSTGRRAGGHGTSESDLKSNDELTTGSTATTTTTDALSALSLSSPRSSSRGGGEAPPRGAPHVGGIFDGLSDAEKELQLTEMFTSLKPVDVKLALKKAGGNAGTAIDSLLNLQWLEQTGQRVKGVDGFYVSDDEGLDQHRKKKGKRKGGGRKQRGKASRSEPQSPRSPGSPEEDEECMGDERHDANIAFIAEKLNQPASDVTNIYYRHGNSSGATIVEIFDNFLGLGLTSEEQSLLEDVREQSTKYPWIPREYVGAALEISPSYDFALEVIQVLGTFFEKPAYMKYDVSYSVIASDRDTEFDSVNKANASKPGAKRLGKSIDIRPSGTVSPSIRSPTSLHGATANTSLLAAAKDHSYASASAAFRKGRSDPLYRQAAGYYAERAREQATNHRQAISVETSMLVDQQSTRGMVDLHGATVQDGVEIALDRCWRWWDGLNGEDRARQAKEGLVVVTGLGRHTSDGRSRLRTNVFKALVADGWKAEVLTGAYLVTGRRR</sequence>
<feature type="region of interest" description="Disordered" evidence="1">
    <location>
        <begin position="57"/>
        <end position="140"/>
    </location>
</feature>
<dbReference type="InterPro" id="IPR036063">
    <property type="entry name" value="Smr_dom_sf"/>
</dbReference>
<accession>A0A136JIW3</accession>
<feature type="region of interest" description="Disordered" evidence="1">
    <location>
        <begin position="380"/>
        <end position="411"/>
    </location>
</feature>
<dbReference type="AlphaFoldDB" id="A0A136JIW3"/>
<gene>
    <name evidence="3" type="ORF">Micbo1qcDRAFT_191668</name>
</gene>
<evidence type="ECO:0000313" key="3">
    <source>
        <dbReference type="EMBL" id="KXJ97093.1"/>
    </source>
</evidence>
<dbReference type="GO" id="GO:0004519">
    <property type="term" value="F:endonuclease activity"/>
    <property type="evidence" value="ECO:0007669"/>
    <property type="project" value="TreeGrafter"/>
</dbReference>
<dbReference type="STRING" id="196109.A0A136JIW3"/>
<dbReference type="InterPro" id="IPR052772">
    <property type="entry name" value="Endo/PolyKinase_Domain-Protein"/>
</dbReference>
<dbReference type="OrthoDB" id="4080456at2759"/>
<evidence type="ECO:0000256" key="1">
    <source>
        <dbReference type="SAM" id="MobiDB-lite"/>
    </source>
</evidence>
<dbReference type="InterPro" id="IPR058864">
    <property type="entry name" value="UBA_10"/>
</dbReference>
<organism evidence="3 4">
    <name type="scientific">Microdochium bolleyi</name>
    <dbReference type="NCBI Taxonomy" id="196109"/>
    <lineage>
        <taxon>Eukaryota</taxon>
        <taxon>Fungi</taxon>
        <taxon>Dikarya</taxon>
        <taxon>Ascomycota</taxon>
        <taxon>Pezizomycotina</taxon>
        <taxon>Sordariomycetes</taxon>
        <taxon>Xylariomycetidae</taxon>
        <taxon>Xylariales</taxon>
        <taxon>Microdochiaceae</taxon>
        <taxon>Microdochium</taxon>
    </lineage>
</organism>
<reference evidence="4" key="1">
    <citation type="submission" date="2016-02" db="EMBL/GenBank/DDBJ databases">
        <title>Draft genome sequence of Microdochium bolleyi, a fungal endophyte of beachgrass.</title>
        <authorList>
            <consortium name="DOE Joint Genome Institute"/>
            <person name="David A.S."/>
            <person name="May G."/>
            <person name="Haridas S."/>
            <person name="Lim J."/>
            <person name="Wang M."/>
            <person name="Labutti K."/>
            <person name="Lipzen A."/>
            <person name="Barry K."/>
            <person name="Grigoriev I.V."/>
        </authorList>
    </citation>
    <scope>NUCLEOTIDE SEQUENCE [LARGE SCALE GENOMIC DNA]</scope>
    <source>
        <strain evidence="4">J235TASD1</strain>
    </source>
</reference>
<protein>
    <recommendedName>
        <fullName evidence="2">Smr domain-containing protein</fullName>
    </recommendedName>
</protein>
<name>A0A136JIW3_9PEZI</name>
<dbReference type="Gene3D" id="3.30.1370.110">
    <property type="match status" value="1"/>
</dbReference>
<dbReference type="SUPFAM" id="SSF160443">
    <property type="entry name" value="SMR domain-like"/>
    <property type="match status" value="1"/>
</dbReference>
<keyword evidence="4" id="KW-1185">Reference proteome</keyword>
<feature type="domain" description="Smr" evidence="2">
    <location>
        <begin position="485"/>
        <end position="569"/>
    </location>
</feature>
<evidence type="ECO:0000259" key="2">
    <source>
        <dbReference type="PROSITE" id="PS50828"/>
    </source>
</evidence>
<feature type="compositionally biased region" description="Basic residues" evidence="1">
    <location>
        <begin position="212"/>
        <end position="230"/>
    </location>
</feature>
<dbReference type="GO" id="GO:0005634">
    <property type="term" value="C:nucleus"/>
    <property type="evidence" value="ECO:0007669"/>
    <property type="project" value="TreeGrafter"/>
</dbReference>
<evidence type="ECO:0000313" key="4">
    <source>
        <dbReference type="Proteomes" id="UP000070501"/>
    </source>
</evidence>
<proteinExistence type="predicted"/>
<dbReference type="EMBL" id="KQ964245">
    <property type="protein sequence ID" value="KXJ97093.1"/>
    <property type="molecule type" value="Genomic_DNA"/>
</dbReference>
<dbReference type="PROSITE" id="PS50828">
    <property type="entry name" value="SMR"/>
    <property type="match status" value="1"/>
</dbReference>
<dbReference type="Pfam" id="PF26286">
    <property type="entry name" value="UBA_10"/>
    <property type="match status" value="1"/>
</dbReference>